<feature type="transmembrane region" description="Helical" evidence="7">
    <location>
        <begin position="274"/>
        <end position="292"/>
    </location>
</feature>
<evidence type="ECO:0000256" key="7">
    <source>
        <dbReference type="RuleBase" id="RU363032"/>
    </source>
</evidence>
<dbReference type="Pfam" id="PF00528">
    <property type="entry name" value="BPD_transp_1"/>
    <property type="match status" value="1"/>
</dbReference>
<dbReference type="OrthoDB" id="9786413at2"/>
<comment type="subcellular location">
    <subcellularLocation>
        <location evidence="1 7">Cell membrane</location>
        <topology evidence="1 7">Multi-pass membrane protein</topology>
    </subcellularLocation>
</comment>
<keyword evidence="2 7" id="KW-0813">Transport</keyword>
<evidence type="ECO:0000256" key="3">
    <source>
        <dbReference type="ARBA" id="ARBA00022475"/>
    </source>
</evidence>
<dbReference type="Gene3D" id="1.10.3720.10">
    <property type="entry name" value="MetI-like"/>
    <property type="match status" value="1"/>
</dbReference>
<dbReference type="InterPro" id="IPR035906">
    <property type="entry name" value="MetI-like_sf"/>
</dbReference>
<proteinExistence type="inferred from homology"/>
<keyword evidence="6 7" id="KW-0472">Membrane</keyword>
<evidence type="ECO:0000259" key="8">
    <source>
        <dbReference type="PROSITE" id="PS50928"/>
    </source>
</evidence>
<feature type="transmembrane region" description="Helical" evidence="7">
    <location>
        <begin position="47"/>
        <end position="71"/>
    </location>
</feature>
<feature type="transmembrane region" description="Helical" evidence="7">
    <location>
        <begin position="332"/>
        <end position="352"/>
    </location>
</feature>
<comment type="similarity">
    <text evidence="7">Belongs to the binding-protein-dependent transport system permease family.</text>
</comment>
<keyword evidence="4 7" id="KW-0812">Transmembrane</keyword>
<evidence type="ECO:0000256" key="4">
    <source>
        <dbReference type="ARBA" id="ARBA00022692"/>
    </source>
</evidence>
<evidence type="ECO:0000313" key="9">
    <source>
        <dbReference type="EMBL" id="AKG37963.1"/>
    </source>
</evidence>
<dbReference type="InterPro" id="IPR000515">
    <property type="entry name" value="MetI-like"/>
</dbReference>
<evidence type="ECO:0000256" key="6">
    <source>
        <dbReference type="ARBA" id="ARBA00023136"/>
    </source>
</evidence>
<accession>A0A0F7FGZ3</accession>
<dbReference type="PANTHER" id="PTHR30193">
    <property type="entry name" value="ABC TRANSPORTER PERMEASE PROTEIN"/>
    <property type="match status" value="1"/>
</dbReference>
<dbReference type="EMBL" id="CP011114">
    <property type="protein sequence ID" value="AKG37963.1"/>
    <property type="molecule type" value="Genomic_DNA"/>
</dbReference>
<feature type="transmembrane region" description="Helical" evidence="7">
    <location>
        <begin position="143"/>
        <end position="164"/>
    </location>
</feature>
<dbReference type="GO" id="GO:0005886">
    <property type="term" value="C:plasma membrane"/>
    <property type="evidence" value="ECO:0007669"/>
    <property type="project" value="UniProtKB-SubCell"/>
</dbReference>
<feature type="transmembrane region" description="Helical" evidence="7">
    <location>
        <begin position="231"/>
        <end position="253"/>
    </location>
</feature>
<feature type="transmembrane region" description="Helical" evidence="7">
    <location>
        <begin position="176"/>
        <end position="198"/>
    </location>
</feature>
<gene>
    <name evidence="9" type="ORF">VK70_24445</name>
</gene>
<reference evidence="9 10" key="1">
    <citation type="submission" date="2015-03" db="EMBL/GenBank/DDBJ databases">
        <authorList>
            <person name="Abdul Halim M."/>
        </authorList>
    </citation>
    <scope>NUCLEOTIDE SEQUENCE [LARGE SCALE GENOMIC DNA]</scope>
    <source>
        <strain evidence="9 10">ATCC 35681</strain>
    </source>
</reference>
<evidence type="ECO:0000313" key="10">
    <source>
        <dbReference type="Proteomes" id="UP000034189"/>
    </source>
</evidence>
<feature type="transmembrane region" description="Helical" evidence="7">
    <location>
        <begin position="12"/>
        <end position="35"/>
    </location>
</feature>
<reference evidence="9 10" key="2">
    <citation type="journal article" date="2016" name="Genome Announc.">
        <title>Genome Sequence of a Gram-Positive Diazotroph, Paenibacillus durus Type Strain ATCC 35681.</title>
        <authorList>
            <person name="Halim M.A."/>
            <person name="Rahman A.Y."/>
            <person name="Sim K.S."/>
            <person name="Yam H.C."/>
            <person name="Rahim A.A."/>
            <person name="Ghazali A.H."/>
            <person name="Najimudin N."/>
        </authorList>
    </citation>
    <scope>NUCLEOTIDE SEQUENCE [LARGE SCALE GENOMIC DNA]</scope>
    <source>
        <strain evidence="9 10">ATCC 35681</strain>
    </source>
</reference>
<sequence>MLEGKQVPSKRFGRISLLLLSLGIISGNVIFHWLIFRFIKESSLPILVNSLIAIAWGSLGIYSIYYSFNWLAERFPEKWREKVLPLVFIGPAVIFLAWLQVIPTIRTLYLSLIDDKTNKFIGLGNYVAIFNDRTLTVAIYNNVLWVVVGTVISVSLGLLIAVLTDRSKFERIAKSIIFLPMAISFVATGVIWKFVFYYQTGDSQIGMLNAILVAFGGEPQAWLSLQPWNNLLLIAIFIWSSTGFGMVIFSAAIKAVPDELLEAARMDGAGETRIFFTVIIPNISETILYVTTTTVVTTMKIFDIIFVMTGGQYNTDVVATQFYRNFIDRPGYASALATLLLVAVLPIFYINIRQLKKQGGH</sequence>
<dbReference type="Proteomes" id="UP000034189">
    <property type="component" value="Chromosome"/>
</dbReference>
<dbReference type="PATRIC" id="fig|1333534.5.peg.5341"/>
<protein>
    <submittedName>
        <fullName evidence="9">ABC transporter</fullName>
    </submittedName>
</protein>
<evidence type="ECO:0000256" key="2">
    <source>
        <dbReference type="ARBA" id="ARBA00022448"/>
    </source>
</evidence>
<keyword evidence="3" id="KW-1003">Cell membrane</keyword>
<dbReference type="HOGENOM" id="CLU_016047_0_0_9"/>
<dbReference type="PROSITE" id="PS50928">
    <property type="entry name" value="ABC_TM1"/>
    <property type="match status" value="1"/>
</dbReference>
<organism evidence="9 10">
    <name type="scientific">Paenibacillus durus ATCC 35681</name>
    <dbReference type="NCBI Taxonomy" id="1333534"/>
    <lineage>
        <taxon>Bacteria</taxon>
        <taxon>Bacillati</taxon>
        <taxon>Bacillota</taxon>
        <taxon>Bacilli</taxon>
        <taxon>Bacillales</taxon>
        <taxon>Paenibacillaceae</taxon>
        <taxon>Paenibacillus</taxon>
    </lineage>
</organism>
<evidence type="ECO:0000256" key="1">
    <source>
        <dbReference type="ARBA" id="ARBA00004651"/>
    </source>
</evidence>
<dbReference type="GO" id="GO:0055085">
    <property type="term" value="P:transmembrane transport"/>
    <property type="evidence" value="ECO:0007669"/>
    <property type="project" value="InterPro"/>
</dbReference>
<feature type="transmembrane region" description="Helical" evidence="7">
    <location>
        <begin position="83"/>
        <end position="102"/>
    </location>
</feature>
<dbReference type="CDD" id="cd06261">
    <property type="entry name" value="TM_PBP2"/>
    <property type="match status" value="1"/>
</dbReference>
<feature type="domain" description="ABC transmembrane type-1" evidence="8">
    <location>
        <begin position="139"/>
        <end position="351"/>
    </location>
</feature>
<dbReference type="SUPFAM" id="SSF161098">
    <property type="entry name" value="MetI-like"/>
    <property type="match status" value="1"/>
</dbReference>
<keyword evidence="5 7" id="KW-1133">Transmembrane helix</keyword>
<dbReference type="AlphaFoldDB" id="A0A0F7FGZ3"/>
<dbReference type="InterPro" id="IPR051393">
    <property type="entry name" value="ABC_transporter_permease"/>
</dbReference>
<dbReference type="PANTHER" id="PTHR30193:SF18">
    <property type="entry name" value="OSMOPROTECTIVE COMPOUNDS UPTAKE PERMEASE PROTEIN GGTC"/>
    <property type="match status" value="1"/>
</dbReference>
<evidence type="ECO:0000256" key="5">
    <source>
        <dbReference type="ARBA" id="ARBA00022989"/>
    </source>
</evidence>
<name>A0A0F7FGZ3_PAEDU</name>